<gene>
    <name evidence="1" type="ORF">L3X38_000140</name>
</gene>
<dbReference type="EMBL" id="JAJFAZ020000015">
    <property type="protein sequence ID" value="KAI5311385.1"/>
    <property type="molecule type" value="Genomic_DNA"/>
</dbReference>
<protein>
    <submittedName>
        <fullName evidence="1">Uncharacterized protein</fullName>
    </submittedName>
</protein>
<evidence type="ECO:0000313" key="2">
    <source>
        <dbReference type="Proteomes" id="UP001054821"/>
    </source>
</evidence>
<proteinExistence type="predicted"/>
<sequence length="276" mass="31188">MVSLLVLMNNSLAPYVSLENVACLSLRKTCNKFKSSSSIVDAPNGTANIESNLVMRYAGSSAGKRAEALGEIGWEVKAGGLHKVPIWDFVQVVVVATRLLWLRPSLISEEESSRSTSVSLGADRQGSEKIESKRRSKFELVLRQAFVQFELVLRQAFVQFELVLRQASDREYRLGPGNWSFGKRVLEYFVSPFTTFEKNRFGKAYVYGLGFLIFGKRRAVVADSKFVRLGPFVCGVQLGFVSSYKGFKREDERVLGFARESRRGYPWLAINRNLEW</sequence>
<dbReference type="AlphaFoldDB" id="A0AAD4UPV2"/>
<dbReference type="Proteomes" id="UP001054821">
    <property type="component" value="Unassembled WGS sequence"/>
</dbReference>
<accession>A0AAD4UPV2</accession>
<comment type="caution">
    <text evidence="1">The sequence shown here is derived from an EMBL/GenBank/DDBJ whole genome shotgun (WGS) entry which is preliminary data.</text>
</comment>
<name>A0AAD4UPV2_PRUDU</name>
<organism evidence="1 2">
    <name type="scientific">Prunus dulcis</name>
    <name type="common">Almond</name>
    <name type="synonym">Amygdalus dulcis</name>
    <dbReference type="NCBI Taxonomy" id="3755"/>
    <lineage>
        <taxon>Eukaryota</taxon>
        <taxon>Viridiplantae</taxon>
        <taxon>Streptophyta</taxon>
        <taxon>Embryophyta</taxon>
        <taxon>Tracheophyta</taxon>
        <taxon>Spermatophyta</taxon>
        <taxon>Magnoliopsida</taxon>
        <taxon>eudicotyledons</taxon>
        <taxon>Gunneridae</taxon>
        <taxon>Pentapetalae</taxon>
        <taxon>rosids</taxon>
        <taxon>fabids</taxon>
        <taxon>Rosales</taxon>
        <taxon>Rosaceae</taxon>
        <taxon>Amygdaloideae</taxon>
        <taxon>Amygdaleae</taxon>
        <taxon>Prunus</taxon>
    </lineage>
</organism>
<evidence type="ECO:0000313" key="1">
    <source>
        <dbReference type="EMBL" id="KAI5311385.1"/>
    </source>
</evidence>
<keyword evidence="2" id="KW-1185">Reference proteome</keyword>
<reference evidence="1 2" key="1">
    <citation type="journal article" date="2022" name="G3 (Bethesda)">
        <title>Whole-genome sequence and methylome profiling of the almond [Prunus dulcis (Mill.) D.A. Webb] cultivar 'Nonpareil'.</title>
        <authorList>
            <person name="D'Amico-Willman K.M."/>
            <person name="Ouma W.Z."/>
            <person name="Meulia T."/>
            <person name="Sideli G.M."/>
            <person name="Gradziel T.M."/>
            <person name="Fresnedo-Ramirez J."/>
        </authorList>
    </citation>
    <scope>NUCLEOTIDE SEQUENCE [LARGE SCALE GENOMIC DNA]</scope>
    <source>
        <strain evidence="1">Clone GOH B32 T37-40</strain>
    </source>
</reference>